<reference evidence="3 4" key="1">
    <citation type="journal article" date="2013" name="Int. J. Syst. Evol. Microbiol.">
        <title>Marinoscillum luteum sp. nov., isolated from marine sediment.</title>
        <authorList>
            <person name="Cha I.T."/>
            <person name="Park S.J."/>
            <person name="Kim S.J."/>
            <person name="Kim J.G."/>
            <person name="Jung M.Y."/>
            <person name="Shin K.S."/>
            <person name="Kwon K.K."/>
            <person name="Yang S.H."/>
            <person name="Seo Y.S."/>
            <person name="Rhee S.K."/>
        </authorList>
    </citation>
    <scope>NUCLEOTIDE SEQUENCE [LARGE SCALE GENOMIC DNA]</scope>
    <source>
        <strain evidence="3 4">KCTC 23939</strain>
    </source>
</reference>
<evidence type="ECO:0000313" key="3">
    <source>
        <dbReference type="EMBL" id="MFH6984471.1"/>
    </source>
</evidence>
<dbReference type="InterPro" id="IPR050640">
    <property type="entry name" value="Bact_2-comp_sensor_kinase"/>
</dbReference>
<dbReference type="EC" id="2.7.13.3" evidence="3"/>
<protein>
    <submittedName>
        <fullName evidence="3">Sensor histidine kinase</fullName>
        <ecNumber evidence="3">2.7.13.3</ecNumber>
    </submittedName>
</protein>
<comment type="caution">
    <text evidence="3">The sequence shown here is derived from an EMBL/GenBank/DDBJ whole genome shotgun (WGS) entry which is preliminary data.</text>
</comment>
<evidence type="ECO:0000313" key="4">
    <source>
        <dbReference type="Proteomes" id="UP001610063"/>
    </source>
</evidence>
<dbReference type="EMBL" id="JBIPKE010000017">
    <property type="protein sequence ID" value="MFH6984471.1"/>
    <property type="molecule type" value="Genomic_DNA"/>
</dbReference>
<keyword evidence="1" id="KW-0812">Transmembrane</keyword>
<dbReference type="PANTHER" id="PTHR34220:SF7">
    <property type="entry name" value="SENSOR HISTIDINE KINASE YPDA"/>
    <property type="match status" value="1"/>
</dbReference>
<dbReference type="InterPro" id="IPR010559">
    <property type="entry name" value="Sig_transdc_His_kin_internal"/>
</dbReference>
<proteinExistence type="predicted"/>
<dbReference type="RefSeq" id="WP_395417822.1">
    <property type="nucleotide sequence ID" value="NZ_JBIPKE010000017.1"/>
</dbReference>
<evidence type="ECO:0000256" key="1">
    <source>
        <dbReference type="SAM" id="Phobius"/>
    </source>
</evidence>
<gene>
    <name evidence="3" type="ORF">ACHKAR_13540</name>
</gene>
<keyword evidence="1" id="KW-1133">Transmembrane helix</keyword>
<sequence length="346" mass="40487">MNWAKRYGFRISAGVLIFFFLRLGHSEILSEFFVFELIDKILLVYTVGVVLFLWEVLDRVFLYFERKKYDYSRSGDLLKVVFILTLLTFPLVVTASGISEFYIKPSLNCPVYEEAIYKEIGQGQIFAWLIIAARIIQLNAVQSRQLEQDKALVQKELLQSQYQNLKNQIKPHFLFNSFSVLQSLIHVNPAQAEEFLSRLSKMYRYILESREESMSTLEKELEILDHYLFLLRVRHEERIEVSIDVDPSKNNFFVPTLSLQMLVENAEKHNRFSKSEPLRIHIFTEGDYLVVQNQVSKKGAEVVSTKVGLENIRSQYDLQSEQSVIVIENDQTFTVKMPILSRFRLT</sequence>
<keyword evidence="3" id="KW-0808">Transferase</keyword>
<accession>A0ABW7NAT6</accession>
<organism evidence="3 4">
    <name type="scientific">Marinoscillum luteum</name>
    <dbReference type="NCBI Taxonomy" id="861051"/>
    <lineage>
        <taxon>Bacteria</taxon>
        <taxon>Pseudomonadati</taxon>
        <taxon>Bacteroidota</taxon>
        <taxon>Cytophagia</taxon>
        <taxon>Cytophagales</taxon>
        <taxon>Reichenbachiellaceae</taxon>
        <taxon>Marinoscillum</taxon>
    </lineage>
</organism>
<evidence type="ECO:0000259" key="2">
    <source>
        <dbReference type="Pfam" id="PF06580"/>
    </source>
</evidence>
<keyword evidence="1" id="KW-0472">Membrane</keyword>
<feature type="transmembrane region" description="Helical" evidence="1">
    <location>
        <begin position="42"/>
        <end position="64"/>
    </location>
</feature>
<name>A0ABW7NAT6_9BACT</name>
<keyword evidence="4" id="KW-1185">Reference proteome</keyword>
<dbReference type="Proteomes" id="UP001610063">
    <property type="component" value="Unassembled WGS sequence"/>
</dbReference>
<feature type="domain" description="Signal transduction histidine kinase internal region" evidence="2">
    <location>
        <begin position="161"/>
        <end position="239"/>
    </location>
</feature>
<dbReference type="GO" id="GO:0004673">
    <property type="term" value="F:protein histidine kinase activity"/>
    <property type="evidence" value="ECO:0007669"/>
    <property type="project" value="UniProtKB-EC"/>
</dbReference>
<feature type="transmembrane region" description="Helical" evidence="1">
    <location>
        <begin position="76"/>
        <end position="98"/>
    </location>
</feature>
<dbReference type="PANTHER" id="PTHR34220">
    <property type="entry name" value="SENSOR HISTIDINE KINASE YPDA"/>
    <property type="match status" value="1"/>
</dbReference>
<dbReference type="Pfam" id="PF06580">
    <property type="entry name" value="His_kinase"/>
    <property type="match status" value="1"/>
</dbReference>
<keyword evidence="3" id="KW-0418">Kinase</keyword>